<evidence type="ECO:0000313" key="6">
    <source>
        <dbReference type="EMBL" id="UJO16653.1"/>
    </source>
</evidence>
<evidence type="ECO:0000256" key="4">
    <source>
        <dbReference type="ARBA" id="ARBA00023239"/>
    </source>
</evidence>
<organism evidence="6 7">
    <name type="scientific">Passalora fulva</name>
    <name type="common">Tomato leaf mold</name>
    <name type="synonym">Cladosporium fulvum</name>
    <dbReference type="NCBI Taxonomy" id="5499"/>
    <lineage>
        <taxon>Eukaryota</taxon>
        <taxon>Fungi</taxon>
        <taxon>Dikarya</taxon>
        <taxon>Ascomycota</taxon>
        <taxon>Pezizomycotina</taxon>
        <taxon>Dothideomycetes</taxon>
        <taxon>Dothideomycetidae</taxon>
        <taxon>Mycosphaerellales</taxon>
        <taxon>Mycosphaerellaceae</taxon>
        <taxon>Fulvia</taxon>
    </lineage>
</organism>
<dbReference type="PANTHER" id="PTHR43050">
    <property type="entry name" value="SERINE / THREONINE RACEMASE FAMILY MEMBER"/>
    <property type="match status" value="1"/>
</dbReference>
<dbReference type="GeneID" id="71983936"/>
<dbReference type="InterPro" id="IPR001926">
    <property type="entry name" value="TrpB-like_PALP"/>
</dbReference>
<dbReference type="GO" id="GO:0000287">
    <property type="term" value="F:magnesium ion binding"/>
    <property type="evidence" value="ECO:0007669"/>
    <property type="project" value="TreeGrafter"/>
</dbReference>
<reference evidence="6" key="2">
    <citation type="journal article" date="2022" name="Microb. Genom.">
        <title>A chromosome-scale genome assembly of the tomato pathogen Cladosporium fulvum reveals a compartmentalized genome architecture and the presence of a dispensable chromosome.</title>
        <authorList>
            <person name="Zaccaron A.Z."/>
            <person name="Chen L.H."/>
            <person name="Samaras A."/>
            <person name="Stergiopoulos I."/>
        </authorList>
    </citation>
    <scope>NUCLEOTIDE SEQUENCE</scope>
    <source>
        <strain evidence="6">Race5_Kim</strain>
    </source>
</reference>
<dbReference type="InterPro" id="IPR036052">
    <property type="entry name" value="TrpB-like_PALP_sf"/>
</dbReference>
<dbReference type="GO" id="GO:0030170">
    <property type="term" value="F:pyridoxal phosphate binding"/>
    <property type="evidence" value="ECO:0007669"/>
    <property type="project" value="TreeGrafter"/>
</dbReference>
<dbReference type="GO" id="GO:0018114">
    <property type="term" value="F:threonine racemase activity"/>
    <property type="evidence" value="ECO:0007669"/>
    <property type="project" value="TreeGrafter"/>
</dbReference>
<evidence type="ECO:0000256" key="2">
    <source>
        <dbReference type="ARBA" id="ARBA00010869"/>
    </source>
</evidence>
<dbReference type="CDD" id="cd01562">
    <property type="entry name" value="Thr-dehyd"/>
    <property type="match status" value="1"/>
</dbReference>
<dbReference type="EMBL" id="CP090166">
    <property type="protein sequence ID" value="UJO16653.1"/>
    <property type="molecule type" value="Genomic_DNA"/>
</dbReference>
<accession>A0A9Q8LFW0</accession>
<comment type="cofactor">
    <cofactor evidence="1">
        <name>pyridoxal 5'-phosphate</name>
        <dbReference type="ChEBI" id="CHEBI:597326"/>
    </cofactor>
</comment>
<evidence type="ECO:0000259" key="5">
    <source>
        <dbReference type="Pfam" id="PF00291"/>
    </source>
</evidence>
<keyword evidence="7" id="KW-1185">Reference proteome</keyword>
<dbReference type="AlphaFoldDB" id="A0A9Q8LFW0"/>
<evidence type="ECO:0000256" key="1">
    <source>
        <dbReference type="ARBA" id="ARBA00001933"/>
    </source>
</evidence>
<dbReference type="Proteomes" id="UP000756132">
    <property type="component" value="Chromosome 4"/>
</dbReference>
<dbReference type="OrthoDB" id="271064at2759"/>
<keyword evidence="3" id="KW-0663">Pyridoxal phosphate</keyword>
<sequence length="383" mass="40673">MANASTCPPLTRESVQTAHKRIEQYIHRTPVVTCETLNLIASTAQSERHDGQPDDIPSDGTAKPQLRLFFKCENQQRIGAFKARGAFHALGRLIEEEGLENVRQKGVVTHSSGNHAQALALAAKTHGVPAHIVMPTISTPSKIAGTKSQGANVIFSGSTSDEREAVVAEVIKKTGATLVPPYDHPDIIIGQGTQALELEQQAQQLIADNAALGIPRKTRLDAVIAPIGGGGMLSGICTALHGTGIKVFGAEPNFGGANDAELGLKQGKRIEKVKTLTIADGLRTPVGTIPWTIITDKDKLSGIYSVTEEQIKAALRLAMERAKLFIEPSAATTLAVVLYNEELRKLVEKEAGPEGWNVGIVLSGGNTTVEAIAKLFAAPSKVE</sequence>
<dbReference type="PANTHER" id="PTHR43050:SF1">
    <property type="entry name" value="SERINE RACEMASE"/>
    <property type="match status" value="1"/>
</dbReference>
<dbReference type="GO" id="GO:0030378">
    <property type="term" value="F:serine racemase activity"/>
    <property type="evidence" value="ECO:0007669"/>
    <property type="project" value="TreeGrafter"/>
</dbReference>
<dbReference type="RefSeq" id="XP_047761019.1">
    <property type="nucleotide sequence ID" value="XM_047903206.1"/>
</dbReference>
<comment type="similarity">
    <text evidence="2">Belongs to the serine/threonine dehydratase family.</text>
</comment>
<dbReference type="GO" id="GO:0008721">
    <property type="term" value="F:D-serine ammonia-lyase activity"/>
    <property type="evidence" value="ECO:0007669"/>
    <property type="project" value="TreeGrafter"/>
</dbReference>
<dbReference type="GO" id="GO:0003941">
    <property type="term" value="F:L-serine ammonia-lyase activity"/>
    <property type="evidence" value="ECO:0007669"/>
    <property type="project" value="TreeGrafter"/>
</dbReference>
<dbReference type="OMA" id="LIHPFDH"/>
<evidence type="ECO:0000313" key="7">
    <source>
        <dbReference type="Proteomes" id="UP000756132"/>
    </source>
</evidence>
<protein>
    <submittedName>
        <fullName evidence="6">Serine racemase</fullName>
    </submittedName>
</protein>
<dbReference type="Pfam" id="PF00291">
    <property type="entry name" value="PALP"/>
    <property type="match status" value="1"/>
</dbReference>
<reference evidence="6" key="1">
    <citation type="submission" date="2021-12" db="EMBL/GenBank/DDBJ databases">
        <authorList>
            <person name="Zaccaron A."/>
            <person name="Stergiopoulos I."/>
        </authorList>
    </citation>
    <scope>NUCLEOTIDE SEQUENCE</scope>
    <source>
        <strain evidence="6">Race5_Kim</strain>
    </source>
</reference>
<dbReference type="Gene3D" id="3.40.50.1100">
    <property type="match status" value="2"/>
</dbReference>
<gene>
    <name evidence="6" type="ORF">CLAFUR5_04058</name>
</gene>
<dbReference type="FunFam" id="3.40.50.1100:FF:000005">
    <property type="entry name" value="Threonine dehydratase catabolic"/>
    <property type="match status" value="1"/>
</dbReference>
<dbReference type="SUPFAM" id="SSF53686">
    <property type="entry name" value="Tryptophan synthase beta subunit-like PLP-dependent enzymes"/>
    <property type="match status" value="1"/>
</dbReference>
<dbReference type="GO" id="GO:0005524">
    <property type="term" value="F:ATP binding"/>
    <property type="evidence" value="ECO:0007669"/>
    <property type="project" value="TreeGrafter"/>
</dbReference>
<name>A0A9Q8LFW0_PASFU</name>
<keyword evidence="4" id="KW-0456">Lyase</keyword>
<feature type="domain" description="Tryptophan synthase beta chain-like PALP" evidence="5">
    <location>
        <begin position="63"/>
        <end position="364"/>
    </location>
</feature>
<proteinExistence type="inferred from homology"/>
<evidence type="ECO:0000256" key="3">
    <source>
        <dbReference type="ARBA" id="ARBA00022898"/>
    </source>
</evidence>
<dbReference type="KEGG" id="ffu:CLAFUR5_04058"/>